<protein>
    <submittedName>
        <fullName evidence="1">Uncharacterized protein</fullName>
    </submittedName>
</protein>
<sequence>MSRYLCCQNQNFLTLRLIRIEPKDSPSVMIRVFPPLCLDMTNPVGPVRFDLGRLSAAPLGNRSLMDHVIDPPVP</sequence>
<proteinExistence type="predicted"/>
<reference evidence="1 2" key="1">
    <citation type="submission" date="2021-06" db="EMBL/GenBank/DDBJ databases">
        <authorList>
            <person name="Palmer J.M."/>
        </authorList>
    </citation>
    <scope>NUCLEOTIDE SEQUENCE [LARGE SCALE GENOMIC DNA]</scope>
    <source>
        <strain evidence="1 2">GA_2019</strain>
        <tissue evidence="1">Muscle</tissue>
    </source>
</reference>
<gene>
    <name evidence="1" type="ORF">GOODEAATRI_029442</name>
</gene>
<evidence type="ECO:0000313" key="1">
    <source>
        <dbReference type="EMBL" id="MEQ2160044.1"/>
    </source>
</evidence>
<evidence type="ECO:0000313" key="2">
    <source>
        <dbReference type="Proteomes" id="UP001476798"/>
    </source>
</evidence>
<dbReference type="EMBL" id="JAHRIO010004351">
    <property type="protein sequence ID" value="MEQ2160044.1"/>
    <property type="molecule type" value="Genomic_DNA"/>
</dbReference>
<keyword evidence="2" id="KW-1185">Reference proteome</keyword>
<accession>A0ABV0MLS6</accession>
<organism evidence="1 2">
    <name type="scientific">Goodea atripinnis</name>
    <dbReference type="NCBI Taxonomy" id="208336"/>
    <lineage>
        <taxon>Eukaryota</taxon>
        <taxon>Metazoa</taxon>
        <taxon>Chordata</taxon>
        <taxon>Craniata</taxon>
        <taxon>Vertebrata</taxon>
        <taxon>Euteleostomi</taxon>
        <taxon>Actinopterygii</taxon>
        <taxon>Neopterygii</taxon>
        <taxon>Teleostei</taxon>
        <taxon>Neoteleostei</taxon>
        <taxon>Acanthomorphata</taxon>
        <taxon>Ovalentaria</taxon>
        <taxon>Atherinomorphae</taxon>
        <taxon>Cyprinodontiformes</taxon>
        <taxon>Goodeidae</taxon>
        <taxon>Goodea</taxon>
    </lineage>
</organism>
<comment type="caution">
    <text evidence="1">The sequence shown here is derived from an EMBL/GenBank/DDBJ whole genome shotgun (WGS) entry which is preliminary data.</text>
</comment>
<dbReference type="Proteomes" id="UP001476798">
    <property type="component" value="Unassembled WGS sequence"/>
</dbReference>
<name>A0ABV0MLS6_9TELE</name>